<proteinExistence type="predicted"/>
<dbReference type="WBParaSite" id="HPLM_0000881001-mRNA-1">
    <property type="protein sequence ID" value="HPLM_0000881001-mRNA-1"/>
    <property type="gene ID" value="HPLM_0000881001"/>
</dbReference>
<accession>A0A0N4WDX4</accession>
<organism evidence="1">
    <name type="scientific">Haemonchus placei</name>
    <name type="common">Barber's pole worm</name>
    <dbReference type="NCBI Taxonomy" id="6290"/>
    <lineage>
        <taxon>Eukaryota</taxon>
        <taxon>Metazoa</taxon>
        <taxon>Ecdysozoa</taxon>
        <taxon>Nematoda</taxon>
        <taxon>Chromadorea</taxon>
        <taxon>Rhabditida</taxon>
        <taxon>Rhabditina</taxon>
        <taxon>Rhabditomorpha</taxon>
        <taxon>Strongyloidea</taxon>
        <taxon>Trichostrongylidae</taxon>
        <taxon>Haemonchus</taxon>
    </lineage>
</organism>
<sequence length="85" mass="9464">MSLAAAIQSIKYASGTSIREHFASSAGWLADDWVAAFPTLLSHRCCLITYRSLRTSLAYCQTISCSYSSCWLDCNSTLIPSRRNY</sequence>
<dbReference type="AlphaFoldDB" id="A0A0N4WDX4"/>
<name>A0A0N4WDX4_HAEPC</name>
<protein>
    <submittedName>
        <fullName evidence="1">Secreted protein</fullName>
    </submittedName>
</protein>
<evidence type="ECO:0000313" key="1">
    <source>
        <dbReference type="WBParaSite" id="HPLM_0000881001-mRNA-1"/>
    </source>
</evidence>
<reference evidence="1" key="1">
    <citation type="submission" date="2017-02" db="UniProtKB">
        <authorList>
            <consortium name="WormBaseParasite"/>
        </authorList>
    </citation>
    <scope>IDENTIFICATION</scope>
</reference>